<evidence type="ECO:0000313" key="4">
    <source>
        <dbReference type="Proteomes" id="UP001139447"/>
    </source>
</evidence>
<name>A0A9X2AMT6_9BURK</name>
<dbReference type="InterPro" id="IPR042100">
    <property type="entry name" value="Bug_dom1"/>
</dbReference>
<evidence type="ECO:0000256" key="1">
    <source>
        <dbReference type="ARBA" id="ARBA00006987"/>
    </source>
</evidence>
<dbReference type="InterPro" id="IPR005064">
    <property type="entry name" value="BUG"/>
</dbReference>
<dbReference type="PROSITE" id="PS51318">
    <property type="entry name" value="TAT"/>
    <property type="match status" value="1"/>
</dbReference>
<dbReference type="CDD" id="cd13578">
    <property type="entry name" value="PBP2_Bug27"/>
    <property type="match status" value="1"/>
</dbReference>
<protein>
    <submittedName>
        <fullName evidence="3">Tripartite tricarboxylate transporter substrate binding protein</fullName>
    </submittedName>
</protein>
<dbReference type="PANTHER" id="PTHR42928:SF5">
    <property type="entry name" value="BLR1237 PROTEIN"/>
    <property type="match status" value="1"/>
</dbReference>
<dbReference type="RefSeq" id="WP_243305731.1">
    <property type="nucleotide sequence ID" value="NZ_JALGBI010000001.1"/>
</dbReference>
<sequence length="330" mass="34272">MTFPRSRALSRRLALGLCGASLALLAGGAQAQAAYPSKPIKLVVPFAAGGTTSILARLLAERMGQGLGQTIVVDNRPGAGGNVGMDLVAKAEPDGYTILMGPIGLAINPALYAKMPFDPLKDLAPVGLYAGVPNLLVVHPAVPAANVKELVAYAKAHPGKLNYASNGNGTSSHLAAEMLKSAAGIDITHVPYKGGGPAMQDLIGGQVNMLFDQMPAVLPQVQGGRVRALGVSSLKRSAAAPEIPAISEALPGFDMTVWFGFLAPRGTPKDVIARLNAEMLRALKEPAFQAQLASMGVTPMPSSPDEFGSFMRSETTRWAKVVKDSGAKLD</sequence>
<dbReference type="PIRSF" id="PIRSF017082">
    <property type="entry name" value="YflP"/>
    <property type="match status" value="1"/>
</dbReference>
<dbReference type="SUPFAM" id="SSF53850">
    <property type="entry name" value="Periplasmic binding protein-like II"/>
    <property type="match status" value="1"/>
</dbReference>
<dbReference type="Pfam" id="PF03401">
    <property type="entry name" value="TctC"/>
    <property type="match status" value="1"/>
</dbReference>
<dbReference type="AlphaFoldDB" id="A0A9X2AMT6"/>
<dbReference type="PANTHER" id="PTHR42928">
    <property type="entry name" value="TRICARBOXYLATE-BINDING PROTEIN"/>
    <property type="match status" value="1"/>
</dbReference>
<dbReference type="EMBL" id="JALGBI010000001">
    <property type="protein sequence ID" value="MCJ0763130.1"/>
    <property type="molecule type" value="Genomic_DNA"/>
</dbReference>
<dbReference type="InterPro" id="IPR006311">
    <property type="entry name" value="TAT_signal"/>
</dbReference>
<organism evidence="3 4">
    <name type="scientific">Variovorax terrae</name>
    <dbReference type="NCBI Taxonomy" id="2923278"/>
    <lineage>
        <taxon>Bacteria</taxon>
        <taxon>Pseudomonadati</taxon>
        <taxon>Pseudomonadota</taxon>
        <taxon>Betaproteobacteria</taxon>
        <taxon>Burkholderiales</taxon>
        <taxon>Comamonadaceae</taxon>
        <taxon>Variovorax</taxon>
    </lineage>
</organism>
<dbReference type="Proteomes" id="UP001139447">
    <property type="component" value="Unassembled WGS sequence"/>
</dbReference>
<feature type="chain" id="PRO_5040754804" evidence="2">
    <location>
        <begin position="32"/>
        <end position="330"/>
    </location>
</feature>
<keyword evidence="4" id="KW-1185">Reference proteome</keyword>
<keyword evidence="2" id="KW-0732">Signal</keyword>
<reference evidence="3" key="1">
    <citation type="submission" date="2022-03" db="EMBL/GenBank/DDBJ databases">
        <authorList>
            <person name="Woo C.Y."/>
        </authorList>
    </citation>
    <scope>NUCLEOTIDE SEQUENCE</scope>
    <source>
        <strain evidence="3">CYS-02</strain>
    </source>
</reference>
<accession>A0A9X2AMT6</accession>
<feature type="signal peptide" evidence="2">
    <location>
        <begin position="1"/>
        <end position="31"/>
    </location>
</feature>
<dbReference type="Gene3D" id="3.40.190.150">
    <property type="entry name" value="Bordetella uptake gene, domain 1"/>
    <property type="match status" value="1"/>
</dbReference>
<comment type="similarity">
    <text evidence="1">Belongs to the UPF0065 (bug) family.</text>
</comment>
<gene>
    <name evidence="3" type="ORF">MMF98_07910</name>
</gene>
<evidence type="ECO:0000256" key="2">
    <source>
        <dbReference type="SAM" id="SignalP"/>
    </source>
</evidence>
<dbReference type="Gene3D" id="3.40.190.10">
    <property type="entry name" value="Periplasmic binding protein-like II"/>
    <property type="match status" value="1"/>
</dbReference>
<proteinExistence type="inferred from homology"/>
<evidence type="ECO:0000313" key="3">
    <source>
        <dbReference type="EMBL" id="MCJ0763130.1"/>
    </source>
</evidence>
<comment type="caution">
    <text evidence="3">The sequence shown here is derived from an EMBL/GenBank/DDBJ whole genome shotgun (WGS) entry which is preliminary data.</text>
</comment>